<evidence type="ECO:0000256" key="2">
    <source>
        <dbReference type="ARBA" id="ARBA00023125"/>
    </source>
</evidence>
<reference evidence="5 6" key="1">
    <citation type="submission" date="2018-11" db="EMBL/GenBank/DDBJ databases">
        <title>Gordonia insulae sp. nov., isolated from an island soil.</title>
        <authorList>
            <person name="Kim Y.S."/>
            <person name="Kim S.B."/>
        </authorList>
    </citation>
    <scope>NUCLEOTIDE SEQUENCE [LARGE SCALE GENOMIC DNA]</scope>
    <source>
        <strain evidence="5 6">MMS17-SY073</strain>
    </source>
</reference>
<dbReference type="Pfam" id="PF09339">
    <property type="entry name" value="HTH_IclR"/>
    <property type="match status" value="1"/>
</dbReference>
<dbReference type="Gene3D" id="1.10.10.10">
    <property type="entry name" value="Winged helix-like DNA-binding domain superfamily/Winged helix DNA-binding domain"/>
    <property type="match status" value="1"/>
</dbReference>
<dbReference type="OrthoDB" id="60629at2"/>
<sequence length="263" mass="27912">MPRVPTGESVTSRAIRVVEAFGVDDTVLTVGEIARRSGLHVATASRLIEELVVAHWLERTETGVRIGVRLWEVASRASPAVGLREAAMPFMHDLHHVIGNDVQLAVREGVEVLFLERLSAPTPVVNYSRIAGRLPLHASSSGLVLLAYADSSVLDEVASRPMRSFTDKTITDPGQLRATLAHVRREGYALCAGHIFPSTTGIAVPIRGGRGEVVAALGLIVPNDDAAFGRIPALKSTARGISRVMSGGAAGLSDPSHDSPLND</sequence>
<dbReference type="Pfam" id="PF01614">
    <property type="entry name" value="IclR_C"/>
    <property type="match status" value="1"/>
</dbReference>
<dbReference type="PANTHER" id="PTHR30136">
    <property type="entry name" value="HELIX-TURN-HELIX TRANSCRIPTIONAL REGULATOR, ICLR FAMILY"/>
    <property type="match status" value="1"/>
</dbReference>
<dbReference type="InterPro" id="IPR036388">
    <property type="entry name" value="WH-like_DNA-bd_sf"/>
</dbReference>
<evidence type="ECO:0000259" key="4">
    <source>
        <dbReference type="PROSITE" id="PS51078"/>
    </source>
</evidence>
<dbReference type="AlphaFoldDB" id="A0A3G8JPZ5"/>
<organism evidence="5 6">
    <name type="scientific">Gordonia insulae</name>
    <dbReference type="NCBI Taxonomy" id="2420509"/>
    <lineage>
        <taxon>Bacteria</taxon>
        <taxon>Bacillati</taxon>
        <taxon>Actinomycetota</taxon>
        <taxon>Actinomycetes</taxon>
        <taxon>Mycobacteriales</taxon>
        <taxon>Gordoniaceae</taxon>
        <taxon>Gordonia</taxon>
    </lineage>
</organism>
<keyword evidence="3" id="KW-0804">Transcription</keyword>
<dbReference type="GO" id="GO:0003700">
    <property type="term" value="F:DNA-binding transcription factor activity"/>
    <property type="evidence" value="ECO:0007669"/>
    <property type="project" value="TreeGrafter"/>
</dbReference>
<dbReference type="EMBL" id="CP033972">
    <property type="protein sequence ID" value="AZG46220.1"/>
    <property type="molecule type" value="Genomic_DNA"/>
</dbReference>
<keyword evidence="1" id="KW-0805">Transcription regulation</keyword>
<evidence type="ECO:0000313" key="6">
    <source>
        <dbReference type="Proteomes" id="UP000271469"/>
    </source>
</evidence>
<dbReference type="InterPro" id="IPR029016">
    <property type="entry name" value="GAF-like_dom_sf"/>
</dbReference>
<dbReference type="SMART" id="SM00346">
    <property type="entry name" value="HTH_ICLR"/>
    <property type="match status" value="1"/>
</dbReference>
<dbReference type="Proteomes" id="UP000271469">
    <property type="component" value="Chromosome"/>
</dbReference>
<dbReference type="InterPro" id="IPR050707">
    <property type="entry name" value="HTH_MetabolicPath_Reg"/>
</dbReference>
<dbReference type="SUPFAM" id="SSF46785">
    <property type="entry name" value="Winged helix' DNA-binding domain"/>
    <property type="match status" value="1"/>
</dbReference>
<dbReference type="GO" id="GO:0045892">
    <property type="term" value="P:negative regulation of DNA-templated transcription"/>
    <property type="evidence" value="ECO:0007669"/>
    <property type="project" value="TreeGrafter"/>
</dbReference>
<dbReference type="InterPro" id="IPR014757">
    <property type="entry name" value="Tscrpt_reg_IclR_C"/>
</dbReference>
<dbReference type="Gene3D" id="3.30.450.40">
    <property type="match status" value="1"/>
</dbReference>
<dbReference type="InterPro" id="IPR036390">
    <property type="entry name" value="WH_DNA-bd_sf"/>
</dbReference>
<evidence type="ECO:0000256" key="3">
    <source>
        <dbReference type="ARBA" id="ARBA00023163"/>
    </source>
</evidence>
<dbReference type="PANTHER" id="PTHR30136:SF24">
    <property type="entry name" value="HTH-TYPE TRANSCRIPTIONAL REPRESSOR ALLR"/>
    <property type="match status" value="1"/>
</dbReference>
<evidence type="ECO:0000256" key="1">
    <source>
        <dbReference type="ARBA" id="ARBA00023015"/>
    </source>
</evidence>
<keyword evidence="6" id="KW-1185">Reference proteome</keyword>
<dbReference type="KEGG" id="gom:D7316_02821"/>
<dbReference type="PROSITE" id="PS51078">
    <property type="entry name" value="ICLR_ED"/>
    <property type="match status" value="1"/>
</dbReference>
<gene>
    <name evidence="5" type="primary">pcaR</name>
    <name evidence="5" type="ORF">D7316_02821</name>
</gene>
<name>A0A3G8JPZ5_9ACTN</name>
<dbReference type="RefSeq" id="WP_124708767.1">
    <property type="nucleotide sequence ID" value="NZ_CP033972.1"/>
</dbReference>
<dbReference type="GO" id="GO:0003677">
    <property type="term" value="F:DNA binding"/>
    <property type="evidence" value="ECO:0007669"/>
    <property type="project" value="UniProtKB-KW"/>
</dbReference>
<dbReference type="SUPFAM" id="SSF55781">
    <property type="entry name" value="GAF domain-like"/>
    <property type="match status" value="1"/>
</dbReference>
<protein>
    <submittedName>
        <fullName evidence="5">Pca regulon regulatory protein</fullName>
    </submittedName>
</protein>
<proteinExistence type="predicted"/>
<accession>A0A3G8JPZ5</accession>
<keyword evidence="2" id="KW-0238">DNA-binding</keyword>
<feature type="domain" description="IclR-ED" evidence="4">
    <location>
        <begin position="69"/>
        <end position="247"/>
    </location>
</feature>
<dbReference type="InterPro" id="IPR005471">
    <property type="entry name" value="Tscrpt_reg_IclR_N"/>
</dbReference>
<evidence type="ECO:0000313" key="5">
    <source>
        <dbReference type="EMBL" id="AZG46220.1"/>
    </source>
</evidence>